<protein>
    <recommendedName>
        <fullName evidence="3">SAM domain-containing protein</fullName>
    </recommendedName>
</protein>
<dbReference type="AlphaFoldDB" id="A0AAV9ZM91"/>
<gene>
    <name evidence="1" type="ORF">R3P38DRAFT_331678</name>
</gene>
<reference evidence="1 2" key="1">
    <citation type="journal article" date="2024" name="J Genomics">
        <title>Draft genome sequencing and assembly of Favolaschia claudopus CIRM-BRFM 2984 isolated from oak limbs.</title>
        <authorList>
            <person name="Navarro D."/>
            <person name="Drula E."/>
            <person name="Chaduli D."/>
            <person name="Cazenave R."/>
            <person name="Ahrendt S."/>
            <person name="Wang J."/>
            <person name="Lipzen A."/>
            <person name="Daum C."/>
            <person name="Barry K."/>
            <person name="Grigoriev I.V."/>
            <person name="Favel A."/>
            <person name="Rosso M.N."/>
            <person name="Martin F."/>
        </authorList>
    </citation>
    <scope>NUCLEOTIDE SEQUENCE [LARGE SCALE GENOMIC DNA]</scope>
    <source>
        <strain evidence="1 2">CIRM-BRFM 2984</strain>
    </source>
</reference>
<accession>A0AAV9ZM91</accession>
<evidence type="ECO:0008006" key="3">
    <source>
        <dbReference type="Google" id="ProtNLM"/>
    </source>
</evidence>
<keyword evidence="2" id="KW-1185">Reference proteome</keyword>
<dbReference type="EMBL" id="JAWWNJ010000131">
    <property type="protein sequence ID" value="KAK6987542.1"/>
    <property type="molecule type" value="Genomic_DNA"/>
</dbReference>
<dbReference type="Proteomes" id="UP001362999">
    <property type="component" value="Unassembled WGS sequence"/>
</dbReference>
<proteinExistence type="predicted"/>
<evidence type="ECO:0000313" key="1">
    <source>
        <dbReference type="EMBL" id="KAK6987542.1"/>
    </source>
</evidence>
<organism evidence="1 2">
    <name type="scientific">Favolaschia claudopus</name>
    <dbReference type="NCBI Taxonomy" id="2862362"/>
    <lineage>
        <taxon>Eukaryota</taxon>
        <taxon>Fungi</taxon>
        <taxon>Dikarya</taxon>
        <taxon>Basidiomycota</taxon>
        <taxon>Agaricomycotina</taxon>
        <taxon>Agaricomycetes</taxon>
        <taxon>Agaricomycetidae</taxon>
        <taxon>Agaricales</taxon>
        <taxon>Marasmiineae</taxon>
        <taxon>Mycenaceae</taxon>
        <taxon>Favolaschia</taxon>
    </lineage>
</organism>
<comment type="caution">
    <text evidence="1">The sequence shown here is derived from an EMBL/GenBank/DDBJ whole genome shotgun (WGS) entry which is preliminary data.</text>
</comment>
<evidence type="ECO:0000313" key="2">
    <source>
        <dbReference type="Proteomes" id="UP001362999"/>
    </source>
</evidence>
<name>A0AAV9ZM91_9AGAR</name>
<sequence length="184" mass="21126">MPDDELDYENGKSWTFDRCSVLSWILSTDGVGATGGMGEGPRFQTRIVSRDKVDLTRIHKMSIADFCAEYQLDDDVRERLDDEGIANILALFCENEYELRRMGFNIGSIAEIQAALKRRLTDEHPDIMTVTPRIPYALDIAGRLRFVSYDSLIIVLHSNRWGWRCWRARGQKGWGGRNREGRPV</sequence>